<dbReference type="Proteomes" id="UP000239415">
    <property type="component" value="Unassembled WGS sequence"/>
</dbReference>
<evidence type="ECO:0000256" key="1">
    <source>
        <dbReference type="ARBA" id="ARBA00004792"/>
    </source>
</evidence>
<dbReference type="InterPro" id="IPR040800">
    <property type="entry name" value="MycE_N"/>
</dbReference>
<comment type="pathway">
    <text evidence="1">Antibiotic biosynthesis.</text>
</comment>
<organism evidence="8 9">
    <name type="scientific">Actinoplanes italicus</name>
    <dbReference type="NCBI Taxonomy" id="113567"/>
    <lineage>
        <taxon>Bacteria</taxon>
        <taxon>Bacillati</taxon>
        <taxon>Actinomycetota</taxon>
        <taxon>Actinomycetes</taxon>
        <taxon>Micromonosporales</taxon>
        <taxon>Micromonosporaceae</taxon>
        <taxon>Actinoplanes</taxon>
    </lineage>
</organism>
<dbReference type="AlphaFoldDB" id="A0A2T0K8M3"/>
<keyword evidence="4" id="KW-0949">S-adenosyl-L-methionine</keyword>
<dbReference type="SUPFAM" id="SSF53335">
    <property type="entry name" value="S-adenosyl-L-methionine-dependent methyltransferases"/>
    <property type="match status" value="1"/>
</dbReference>
<evidence type="ECO:0000256" key="5">
    <source>
        <dbReference type="ARBA" id="ARBA00023194"/>
    </source>
</evidence>
<sequence>MSNTPASTEILAEIIAPGPAPLPHAVKRFGAESCGDALVDELISRCDPPHIDTPVDLHLALTTPDQGLDYHVRFTDEAVEVIRQEPESPWARFELTLGGLADLLFGDPPTAAAADWEHVGLNKPTPERPPQEQRSMRSSMRANHALLAALTGRPPSLESLAGLHDTDKWGLVHWYTTHYEQHFRPFADRRARVLEIGIGGYADPESGGGSLRMWQRYFRRGTVYGLDIYEKRLDIPRVHTVRGDQGDPEFMRSLGERVGPLDIVIDDGSHLPEHVLTSFRALFPHLRDGGIYVIEDLEPSYWPGWGGQPPGTADATTGIGFLKTLIDGLNHREFDGEPGWFDRNVRALHFYHNIAFVVKGPNRETGAPEIVRTMPPSWFPEESGGNG</sequence>
<keyword evidence="5" id="KW-0045">Antibiotic biosynthesis</keyword>
<proteinExistence type="predicted"/>
<evidence type="ECO:0000259" key="7">
    <source>
        <dbReference type="Pfam" id="PF17843"/>
    </source>
</evidence>
<dbReference type="GO" id="GO:0032259">
    <property type="term" value="P:methylation"/>
    <property type="evidence" value="ECO:0007669"/>
    <property type="project" value="UniProtKB-KW"/>
</dbReference>
<dbReference type="Pfam" id="PF17843">
    <property type="entry name" value="MycE_N"/>
    <property type="match status" value="1"/>
</dbReference>
<feature type="compositionally biased region" description="Basic and acidic residues" evidence="6">
    <location>
        <begin position="118"/>
        <end position="135"/>
    </location>
</feature>
<gene>
    <name evidence="8" type="ORF">CLV67_110174</name>
</gene>
<evidence type="ECO:0000256" key="6">
    <source>
        <dbReference type="SAM" id="MobiDB-lite"/>
    </source>
</evidence>
<evidence type="ECO:0000256" key="2">
    <source>
        <dbReference type="ARBA" id="ARBA00022603"/>
    </source>
</evidence>
<dbReference type="RefSeq" id="WP_106322356.1">
    <property type="nucleotide sequence ID" value="NZ_BOMO01000051.1"/>
</dbReference>
<accession>A0A2T0K8M3</accession>
<evidence type="ECO:0000256" key="4">
    <source>
        <dbReference type="ARBA" id="ARBA00022691"/>
    </source>
</evidence>
<comment type="caution">
    <text evidence="8">The sequence shown here is derived from an EMBL/GenBank/DDBJ whole genome shotgun (WGS) entry which is preliminary data.</text>
</comment>
<reference evidence="8 9" key="1">
    <citation type="submission" date="2018-03" db="EMBL/GenBank/DDBJ databases">
        <title>Genomic Encyclopedia of Archaeal and Bacterial Type Strains, Phase II (KMG-II): from individual species to whole genera.</title>
        <authorList>
            <person name="Goeker M."/>
        </authorList>
    </citation>
    <scope>NUCLEOTIDE SEQUENCE [LARGE SCALE GENOMIC DNA]</scope>
    <source>
        <strain evidence="8 9">DSM 43146</strain>
    </source>
</reference>
<evidence type="ECO:0000256" key="3">
    <source>
        <dbReference type="ARBA" id="ARBA00022679"/>
    </source>
</evidence>
<dbReference type="InterPro" id="IPR029063">
    <property type="entry name" value="SAM-dependent_MTases_sf"/>
</dbReference>
<dbReference type="Gene3D" id="3.40.50.150">
    <property type="entry name" value="Vaccinia Virus protein VP39"/>
    <property type="match status" value="1"/>
</dbReference>
<evidence type="ECO:0000313" key="9">
    <source>
        <dbReference type="Proteomes" id="UP000239415"/>
    </source>
</evidence>
<dbReference type="EMBL" id="PVMZ01000010">
    <property type="protein sequence ID" value="PRX19422.1"/>
    <property type="molecule type" value="Genomic_DNA"/>
</dbReference>
<dbReference type="Gene3D" id="3.30.1050.30">
    <property type="match status" value="1"/>
</dbReference>
<evidence type="ECO:0000313" key="8">
    <source>
        <dbReference type="EMBL" id="PRX19422.1"/>
    </source>
</evidence>
<keyword evidence="3 8" id="KW-0808">Transferase</keyword>
<keyword evidence="9" id="KW-1185">Reference proteome</keyword>
<feature type="domain" description="Methyltransferase MycE N-terminal" evidence="7">
    <location>
        <begin position="20"/>
        <end position="110"/>
    </location>
</feature>
<name>A0A2T0K8M3_9ACTN</name>
<dbReference type="GO" id="GO:0017000">
    <property type="term" value="P:antibiotic biosynthetic process"/>
    <property type="evidence" value="ECO:0007669"/>
    <property type="project" value="UniProtKB-KW"/>
</dbReference>
<keyword evidence="2 8" id="KW-0489">Methyltransferase</keyword>
<dbReference type="OrthoDB" id="9816424at2"/>
<feature type="region of interest" description="Disordered" evidence="6">
    <location>
        <begin position="118"/>
        <end position="138"/>
    </location>
</feature>
<protein>
    <submittedName>
        <fullName evidence="8">Demethylmacrocin O-methyltransferase</fullName>
    </submittedName>
</protein>
<dbReference type="GO" id="GO:0008168">
    <property type="term" value="F:methyltransferase activity"/>
    <property type="evidence" value="ECO:0007669"/>
    <property type="project" value="UniProtKB-KW"/>
</dbReference>